<evidence type="ECO:0000313" key="3">
    <source>
        <dbReference type="Proteomes" id="UP000482960"/>
    </source>
</evidence>
<keyword evidence="3" id="KW-1185">Reference proteome</keyword>
<evidence type="ECO:0000256" key="1">
    <source>
        <dbReference type="SAM" id="MobiDB-lite"/>
    </source>
</evidence>
<dbReference type="Pfam" id="PF11918">
    <property type="entry name" value="Peptidase_S41_N"/>
    <property type="match status" value="1"/>
</dbReference>
<sequence length="131" mass="14651">MTTLTKLQPAPVIDEIARLLTEHYVFPEIAEQLAGLLQRRLAEGAYDVDGAEELARLVTADLQSANDDRHLRLKHHADPVPSQQGQPPWPPCAGTSTPRWAVRPGWSCSAEGSPWWSWRRCCFRSSGPPNR</sequence>
<organism evidence="2 3">
    <name type="scientific">Phytohabitans rumicis</name>
    <dbReference type="NCBI Taxonomy" id="1076125"/>
    <lineage>
        <taxon>Bacteria</taxon>
        <taxon>Bacillati</taxon>
        <taxon>Actinomycetota</taxon>
        <taxon>Actinomycetes</taxon>
        <taxon>Micromonosporales</taxon>
        <taxon>Micromonosporaceae</taxon>
    </lineage>
</organism>
<accession>A0A6V8LH54</accession>
<dbReference type="Proteomes" id="UP000482960">
    <property type="component" value="Unassembled WGS sequence"/>
</dbReference>
<protein>
    <submittedName>
        <fullName evidence="2">Uncharacterized protein</fullName>
    </submittedName>
</protein>
<proteinExistence type="predicted"/>
<gene>
    <name evidence="2" type="ORF">Prum_092160</name>
</gene>
<comment type="caution">
    <text evidence="2">The sequence shown here is derived from an EMBL/GenBank/DDBJ whole genome shotgun (WGS) entry which is preliminary data.</text>
</comment>
<dbReference type="EMBL" id="BLPG01000001">
    <property type="protein sequence ID" value="GFJ95574.1"/>
    <property type="molecule type" value="Genomic_DNA"/>
</dbReference>
<dbReference type="AlphaFoldDB" id="A0A6V8LH54"/>
<feature type="region of interest" description="Disordered" evidence="1">
    <location>
        <begin position="76"/>
        <end position="96"/>
    </location>
</feature>
<reference evidence="2 3" key="2">
    <citation type="submission" date="2020-03" db="EMBL/GenBank/DDBJ databases">
        <authorList>
            <person name="Ichikawa N."/>
            <person name="Kimura A."/>
            <person name="Kitahashi Y."/>
            <person name="Uohara A."/>
        </authorList>
    </citation>
    <scope>NUCLEOTIDE SEQUENCE [LARGE SCALE GENOMIC DNA]</scope>
    <source>
        <strain evidence="2 3">NBRC 108638</strain>
    </source>
</reference>
<dbReference type="Gene3D" id="3.30.750.44">
    <property type="match status" value="1"/>
</dbReference>
<reference evidence="2 3" key="1">
    <citation type="submission" date="2020-03" db="EMBL/GenBank/DDBJ databases">
        <title>Whole genome shotgun sequence of Phytohabitans rumicis NBRC 108638.</title>
        <authorList>
            <person name="Komaki H."/>
            <person name="Tamura T."/>
        </authorList>
    </citation>
    <scope>NUCLEOTIDE SEQUENCE [LARGE SCALE GENOMIC DNA]</scope>
    <source>
        <strain evidence="2 3">NBRC 108638</strain>
    </source>
</reference>
<evidence type="ECO:0000313" key="2">
    <source>
        <dbReference type="EMBL" id="GFJ95574.1"/>
    </source>
</evidence>
<name>A0A6V8LH54_9ACTN</name>